<evidence type="ECO:0000313" key="3">
    <source>
        <dbReference type="Proteomes" id="UP000193920"/>
    </source>
</evidence>
<keyword evidence="1" id="KW-0812">Transmembrane</keyword>
<evidence type="ECO:0000313" key="2">
    <source>
        <dbReference type="EMBL" id="ORY73941.1"/>
    </source>
</evidence>
<keyword evidence="1" id="KW-1133">Transmembrane helix</keyword>
<dbReference type="EMBL" id="MCOG01000031">
    <property type="protein sequence ID" value="ORY73941.1"/>
    <property type="molecule type" value="Genomic_DNA"/>
</dbReference>
<feature type="transmembrane region" description="Helical" evidence="1">
    <location>
        <begin position="444"/>
        <end position="462"/>
    </location>
</feature>
<keyword evidence="3" id="KW-1185">Reference proteome</keyword>
<gene>
    <name evidence="2" type="ORF">LY90DRAFT_666393</name>
</gene>
<dbReference type="Proteomes" id="UP000193920">
    <property type="component" value="Unassembled WGS sequence"/>
</dbReference>
<dbReference type="OrthoDB" id="10322337at2759"/>
<keyword evidence="1" id="KW-0472">Membrane</keyword>
<reference evidence="2 3" key="1">
    <citation type="submission" date="2016-08" db="EMBL/GenBank/DDBJ databases">
        <title>A Parts List for Fungal Cellulosomes Revealed by Comparative Genomics.</title>
        <authorList>
            <consortium name="DOE Joint Genome Institute"/>
            <person name="Haitjema C.H."/>
            <person name="Gilmore S.P."/>
            <person name="Henske J.K."/>
            <person name="Solomon K.V."/>
            <person name="De Groot R."/>
            <person name="Kuo A."/>
            <person name="Mondo S.J."/>
            <person name="Salamov A.A."/>
            <person name="Labutti K."/>
            <person name="Zhao Z."/>
            <person name="Chiniquy J."/>
            <person name="Barry K."/>
            <person name="Brewer H.M."/>
            <person name="Purvine S.O."/>
            <person name="Wright A.T."/>
            <person name="Boxma B."/>
            <person name="Van Alen T."/>
            <person name="Hackstein J.H."/>
            <person name="Baker S.E."/>
            <person name="Grigoriev I.V."/>
            <person name="O'Malley M.A."/>
        </authorList>
    </citation>
    <scope>NUCLEOTIDE SEQUENCE [LARGE SCALE GENOMIC DNA]</scope>
    <source>
        <strain evidence="2 3">G1</strain>
    </source>
</reference>
<name>A0A1Y2EQT1_9FUNG</name>
<sequence>MIYFKKFYIIACMVIIYNINKSFGRRKNFFVRRDASSNCRKAYLIARTTEKLCNRNINSLDDYDRNSLEEKCSSDGCMSKTAEAYKDFENACSEDEVENKYMLLQHIKDLKDIICKRDDNYYCLNLINDELLHKDIKSKKDLGICETGCASDIYNIIGKGIVTVPTFLRNDIIRANLICSKVPGKSKYCVEKLKDFREESKYEKKMNVYCNSLCVQKTLWREQSEYSLTYNLESSLESIISNFTDSACLYYNENRCGEFLLKILNNDYLCSGLRYPRVFPFSGNYTICDSEIKSIISDYGPCINSLFGNKSGDWLNLYKEISRYSKTRRLKNYDIFEEQAEYEETFNRTYRIDNFNWGWYQSNDRAVSSYIINSIAAHLGITPSMISGQGFSDYSIMIKGLTKKQQNELDDEHTMALTMFSGKISFNAIENQKKGFTIDGAHTILPNLITIFSFAAILLFYFC</sequence>
<organism evidence="2 3">
    <name type="scientific">Neocallimastix californiae</name>
    <dbReference type="NCBI Taxonomy" id="1754190"/>
    <lineage>
        <taxon>Eukaryota</taxon>
        <taxon>Fungi</taxon>
        <taxon>Fungi incertae sedis</taxon>
        <taxon>Chytridiomycota</taxon>
        <taxon>Chytridiomycota incertae sedis</taxon>
        <taxon>Neocallimastigomycetes</taxon>
        <taxon>Neocallimastigales</taxon>
        <taxon>Neocallimastigaceae</taxon>
        <taxon>Neocallimastix</taxon>
    </lineage>
</organism>
<accession>A0A1Y2EQT1</accession>
<proteinExistence type="predicted"/>
<dbReference type="AlphaFoldDB" id="A0A1Y2EQT1"/>
<protein>
    <submittedName>
        <fullName evidence="2">Uncharacterized protein</fullName>
    </submittedName>
</protein>
<evidence type="ECO:0000256" key="1">
    <source>
        <dbReference type="SAM" id="Phobius"/>
    </source>
</evidence>
<comment type="caution">
    <text evidence="2">The sequence shown here is derived from an EMBL/GenBank/DDBJ whole genome shotgun (WGS) entry which is preliminary data.</text>
</comment>